<dbReference type="Gene3D" id="2.60.120.10">
    <property type="entry name" value="Jelly Rolls"/>
    <property type="match status" value="1"/>
</dbReference>
<evidence type="ECO:0000256" key="3">
    <source>
        <dbReference type="ARBA" id="ARBA00023163"/>
    </source>
</evidence>
<dbReference type="Pfam" id="PF12833">
    <property type="entry name" value="HTH_18"/>
    <property type="match status" value="1"/>
</dbReference>
<gene>
    <name evidence="5" type="ORF">E5339_04660</name>
</gene>
<dbReference type="SMART" id="SM00342">
    <property type="entry name" value="HTH_ARAC"/>
    <property type="match status" value="1"/>
</dbReference>
<evidence type="ECO:0000256" key="1">
    <source>
        <dbReference type="ARBA" id="ARBA00023015"/>
    </source>
</evidence>
<dbReference type="GO" id="GO:0043565">
    <property type="term" value="F:sequence-specific DNA binding"/>
    <property type="evidence" value="ECO:0007669"/>
    <property type="project" value="InterPro"/>
</dbReference>
<keyword evidence="2" id="KW-0238">DNA-binding</keyword>
<dbReference type="EMBL" id="SRYJ01000007">
    <property type="protein sequence ID" value="TGY72147.1"/>
    <property type="molecule type" value="Genomic_DNA"/>
</dbReference>
<dbReference type="GO" id="GO:0003700">
    <property type="term" value="F:DNA-binding transcription factor activity"/>
    <property type="evidence" value="ECO:0007669"/>
    <property type="project" value="InterPro"/>
</dbReference>
<name>A0A4S2FSE1_9BACT</name>
<dbReference type="InterPro" id="IPR014710">
    <property type="entry name" value="RmlC-like_jellyroll"/>
</dbReference>
<dbReference type="InterPro" id="IPR003313">
    <property type="entry name" value="AraC-bd"/>
</dbReference>
<dbReference type="PROSITE" id="PS00041">
    <property type="entry name" value="HTH_ARAC_FAMILY_1"/>
    <property type="match status" value="1"/>
</dbReference>
<evidence type="ECO:0000256" key="2">
    <source>
        <dbReference type="ARBA" id="ARBA00023125"/>
    </source>
</evidence>
<dbReference type="InterPro" id="IPR009057">
    <property type="entry name" value="Homeodomain-like_sf"/>
</dbReference>
<dbReference type="InterPro" id="IPR037923">
    <property type="entry name" value="HTH-like"/>
</dbReference>
<dbReference type="PANTHER" id="PTHR43280:SF28">
    <property type="entry name" value="HTH-TYPE TRANSCRIPTIONAL ACTIVATOR RHAS"/>
    <property type="match status" value="1"/>
</dbReference>
<dbReference type="Proteomes" id="UP000310760">
    <property type="component" value="Unassembled WGS sequence"/>
</dbReference>
<feature type="domain" description="HTH araC/xylS-type" evidence="4">
    <location>
        <begin position="186"/>
        <end position="284"/>
    </location>
</feature>
<dbReference type="InterPro" id="IPR018062">
    <property type="entry name" value="HTH_AraC-typ_CS"/>
</dbReference>
<dbReference type="InterPro" id="IPR018060">
    <property type="entry name" value="HTH_AraC"/>
</dbReference>
<evidence type="ECO:0000259" key="4">
    <source>
        <dbReference type="PROSITE" id="PS01124"/>
    </source>
</evidence>
<protein>
    <submittedName>
        <fullName evidence="5">AraC family transcriptional regulator</fullName>
    </submittedName>
</protein>
<comment type="caution">
    <text evidence="5">The sequence shown here is derived from an EMBL/GenBank/DDBJ whole genome shotgun (WGS) entry which is preliminary data.</text>
</comment>
<evidence type="ECO:0000313" key="5">
    <source>
        <dbReference type="EMBL" id="TGY72147.1"/>
    </source>
</evidence>
<accession>A0A4S2FSE1</accession>
<dbReference type="Gene3D" id="1.10.10.60">
    <property type="entry name" value="Homeodomain-like"/>
    <property type="match status" value="2"/>
</dbReference>
<proteinExistence type="predicted"/>
<dbReference type="PANTHER" id="PTHR43280">
    <property type="entry name" value="ARAC-FAMILY TRANSCRIPTIONAL REGULATOR"/>
    <property type="match status" value="1"/>
</dbReference>
<dbReference type="PROSITE" id="PS01124">
    <property type="entry name" value="HTH_ARAC_FAMILY_2"/>
    <property type="match status" value="1"/>
</dbReference>
<dbReference type="InterPro" id="IPR020449">
    <property type="entry name" value="Tscrpt_reg_AraC-type_HTH"/>
</dbReference>
<keyword evidence="1" id="KW-0805">Transcription regulation</keyword>
<dbReference type="RefSeq" id="WP_135950537.1">
    <property type="nucleotide sequence ID" value="NZ_CAKOCL010000014.1"/>
</dbReference>
<dbReference type="SUPFAM" id="SSF46689">
    <property type="entry name" value="Homeodomain-like"/>
    <property type="match status" value="2"/>
</dbReference>
<organism evidence="5 6">
    <name type="scientific">Phocaeicola sartorii</name>
    <dbReference type="NCBI Taxonomy" id="671267"/>
    <lineage>
        <taxon>Bacteria</taxon>
        <taxon>Pseudomonadati</taxon>
        <taxon>Bacteroidota</taxon>
        <taxon>Bacteroidia</taxon>
        <taxon>Bacteroidales</taxon>
        <taxon>Bacteroidaceae</taxon>
        <taxon>Phocaeicola</taxon>
    </lineage>
</organism>
<reference evidence="5 6" key="1">
    <citation type="submission" date="2019-04" db="EMBL/GenBank/DDBJ databases">
        <title>Microbes associate with the intestines of laboratory mice.</title>
        <authorList>
            <person name="Navarre W."/>
            <person name="Wong E."/>
            <person name="Huang K."/>
            <person name="Tropini C."/>
            <person name="Ng K."/>
            <person name="Yu B."/>
        </authorList>
    </citation>
    <scope>NUCLEOTIDE SEQUENCE [LARGE SCALE GENOMIC DNA]</scope>
    <source>
        <strain evidence="5 6">NM22_B1</strain>
    </source>
</reference>
<dbReference type="AlphaFoldDB" id="A0A4S2FSE1"/>
<sequence>MRDKDNSRLILDMRKHEIDVFHEFGRYNYVNVQTVLLPHTHPDMLEICYLAKGSQEYFVNENAFKLYGGDVFISFPNEVHGTGNAPEEKGLLYWMILKQPEEGKEYLGLHFSEAKVLFNRLLLLPTRLFRGDIECERLLQSIIRTYFQNRDVLTKIELNNLLVSFLLHIIHSGEKKQTRVYSERITEIIQYIDDNLFDTLDLEDLADKCNLSVSRFKHLFKEETGIPPAEYIIRKKVEKAQELIEKQEQSIKDIAYDLGFSSPAYFSTVFKQYNGYSPTSLKVKKKNPANL</sequence>
<keyword evidence="3" id="KW-0804">Transcription</keyword>
<dbReference type="Pfam" id="PF02311">
    <property type="entry name" value="AraC_binding"/>
    <property type="match status" value="1"/>
</dbReference>
<dbReference type="SUPFAM" id="SSF51215">
    <property type="entry name" value="Regulatory protein AraC"/>
    <property type="match status" value="1"/>
</dbReference>
<evidence type="ECO:0000313" key="6">
    <source>
        <dbReference type="Proteomes" id="UP000310760"/>
    </source>
</evidence>
<dbReference type="PRINTS" id="PR00032">
    <property type="entry name" value="HTHARAC"/>
</dbReference>